<evidence type="ECO:0000313" key="2">
    <source>
        <dbReference type="Proteomes" id="UP001151529"/>
    </source>
</evidence>
<dbReference type="EMBL" id="JAPFFL010000019">
    <property type="protein sequence ID" value="KAJ6671566.1"/>
    <property type="molecule type" value="Genomic_DNA"/>
</dbReference>
<proteinExistence type="predicted"/>
<comment type="caution">
    <text evidence="1">The sequence shown here is derived from an EMBL/GenBank/DDBJ whole genome shotgun (WGS) entry which is preliminary data.</text>
</comment>
<sequence length="96" mass="10757">MIDPEMDAQISIRITRQLDVSGLLSKSAFNSKKSHPDESSIEEQAFLANGILIRLHESGKKGLNIYAHKHRLQDYPWTCLLAEPELGGDQITGRQV</sequence>
<organism evidence="1 2">
    <name type="scientific">Salix viminalis</name>
    <name type="common">Common osier</name>
    <name type="synonym">Basket willow</name>
    <dbReference type="NCBI Taxonomy" id="40686"/>
    <lineage>
        <taxon>Eukaryota</taxon>
        <taxon>Viridiplantae</taxon>
        <taxon>Streptophyta</taxon>
        <taxon>Embryophyta</taxon>
        <taxon>Tracheophyta</taxon>
        <taxon>Spermatophyta</taxon>
        <taxon>Magnoliopsida</taxon>
        <taxon>eudicotyledons</taxon>
        <taxon>Gunneridae</taxon>
        <taxon>Pentapetalae</taxon>
        <taxon>rosids</taxon>
        <taxon>fabids</taxon>
        <taxon>Malpighiales</taxon>
        <taxon>Salicaceae</taxon>
        <taxon>Saliceae</taxon>
        <taxon>Salix</taxon>
    </lineage>
</organism>
<dbReference type="AlphaFoldDB" id="A0A9Q0NKU0"/>
<dbReference type="Proteomes" id="UP001151529">
    <property type="component" value="Chromosome 9"/>
</dbReference>
<name>A0A9Q0NKU0_SALVM</name>
<reference evidence="1" key="2">
    <citation type="journal article" date="2023" name="Int. J. Mol. Sci.">
        <title>De Novo Assembly and Annotation of 11 Diverse Shrub Willow (Salix) Genomes Reveals Novel Gene Organization in Sex-Linked Regions.</title>
        <authorList>
            <person name="Hyden B."/>
            <person name="Feng K."/>
            <person name="Yates T.B."/>
            <person name="Jawdy S."/>
            <person name="Cereghino C."/>
            <person name="Smart L.B."/>
            <person name="Muchero W."/>
        </authorList>
    </citation>
    <scope>NUCLEOTIDE SEQUENCE [LARGE SCALE GENOMIC DNA]</scope>
    <source>
        <tissue evidence="1">Shoot tip</tissue>
    </source>
</reference>
<keyword evidence="2" id="KW-1185">Reference proteome</keyword>
<gene>
    <name evidence="1" type="ORF">OIU85_015322</name>
</gene>
<protein>
    <submittedName>
        <fullName evidence="1">Uncharacterized protein</fullName>
    </submittedName>
</protein>
<accession>A0A9Q0NKU0</accession>
<reference evidence="1" key="1">
    <citation type="submission" date="2022-11" db="EMBL/GenBank/DDBJ databases">
        <authorList>
            <person name="Hyden B.L."/>
            <person name="Feng K."/>
            <person name="Yates T."/>
            <person name="Jawdy S."/>
            <person name="Smart L.B."/>
            <person name="Muchero W."/>
        </authorList>
    </citation>
    <scope>NUCLEOTIDE SEQUENCE</scope>
    <source>
        <tissue evidence="1">Shoot tip</tissue>
    </source>
</reference>
<evidence type="ECO:0000313" key="1">
    <source>
        <dbReference type="EMBL" id="KAJ6671566.1"/>
    </source>
</evidence>